<evidence type="ECO:0000256" key="1">
    <source>
        <dbReference type="SAM" id="MobiDB-lite"/>
    </source>
</evidence>
<proteinExistence type="predicted"/>
<sequence>TSISTNSLSTSSLLSSGFRLVKQDIDDPVQYPNFKNQAQSASKKSKIPNVTREKSYSLNVDKGHNSLIKKLLETSCKKCSYTLTRSRSPMVIVSDNKNDI</sequence>
<evidence type="ECO:0000313" key="2">
    <source>
        <dbReference type="EMBL" id="RMZ93262.1"/>
    </source>
</evidence>
<gene>
    <name evidence="2" type="ORF">BpHYR1_020387</name>
</gene>
<dbReference type="AlphaFoldDB" id="A0A3M7P2F3"/>
<organism evidence="2 3">
    <name type="scientific">Brachionus plicatilis</name>
    <name type="common">Marine rotifer</name>
    <name type="synonym">Brachionus muelleri</name>
    <dbReference type="NCBI Taxonomy" id="10195"/>
    <lineage>
        <taxon>Eukaryota</taxon>
        <taxon>Metazoa</taxon>
        <taxon>Spiralia</taxon>
        <taxon>Gnathifera</taxon>
        <taxon>Rotifera</taxon>
        <taxon>Eurotatoria</taxon>
        <taxon>Monogononta</taxon>
        <taxon>Pseudotrocha</taxon>
        <taxon>Ploima</taxon>
        <taxon>Brachionidae</taxon>
        <taxon>Brachionus</taxon>
    </lineage>
</organism>
<feature type="non-terminal residue" evidence="2">
    <location>
        <position position="1"/>
    </location>
</feature>
<comment type="caution">
    <text evidence="2">The sequence shown here is derived from an EMBL/GenBank/DDBJ whole genome shotgun (WGS) entry which is preliminary data.</text>
</comment>
<feature type="region of interest" description="Disordered" evidence="1">
    <location>
        <begin position="31"/>
        <end position="50"/>
    </location>
</feature>
<evidence type="ECO:0000313" key="3">
    <source>
        <dbReference type="Proteomes" id="UP000276133"/>
    </source>
</evidence>
<dbReference type="EMBL" id="REGN01013949">
    <property type="protein sequence ID" value="RMZ93262.1"/>
    <property type="molecule type" value="Genomic_DNA"/>
</dbReference>
<name>A0A3M7P2F3_BRAPC</name>
<reference evidence="2 3" key="1">
    <citation type="journal article" date="2018" name="Sci. Rep.">
        <title>Genomic signatures of local adaptation to the degree of environmental predictability in rotifers.</title>
        <authorList>
            <person name="Franch-Gras L."/>
            <person name="Hahn C."/>
            <person name="Garcia-Roger E.M."/>
            <person name="Carmona M.J."/>
            <person name="Serra M."/>
            <person name="Gomez A."/>
        </authorList>
    </citation>
    <scope>NUCLEOTIDE SEQUENCE [LARGE SCALE GENOMIC DNA]</scope>
    <source>
        <strain evidence="2">HYR1</strain>
    </source>
</reference>
<keyword evidence="3" id="KW-1185">Reference proteome</keyword>
<accession>A0A3M7P2F3</accession>
<dbReference type="Proteomes" id="UP000276133">
    <property type="component" value="Unassembled WGS sequence"/>
</dbReference>
<protein>
    <submittedName>
        <fullName evidence="2">Uncharacterized protein</fullName>
    </submittedName>
</protein>